<protein>
    <recommendedName>
        <fullName evidence="2">Peptidase C51 domain-containing protein</fullName>
    </recommendedName>
</protein>
<feature type="domain" description="Peptidase C51" evidence="2">
    <location>
        <begin position="6"/>
        <end position="127"/>
    </location>
</feature>
<sequence length="183" mass="19592">MKFKLIAARFALVLCCALTATAPAAAQFWQCAPYARTISGIEIRGNANTWWGQAAGRYDRGHAPKVGAVLAFASTGHMRLGHVAMVSAVVNDREVLLTHANWSRRGGVETNVRAVDVSANGDWSMVKVWYGPQHDLGTTAYPTKGFIYSGHAGNDDVEPDTRAPAPRMTLASAQTSATETAAF</sequence>
<dbReference type="KEGG" id="span:AWL63_05265"/>
<evidence type="ECO:0000259" key="2">
    <source>
        <dbReference type="PROSITE" id="PS50911"/>
    </source>
</evidence>
<evidence type="ECO:0000313" key="4">
    <source>
        <dbReference type="Proteomes" id="UP000094256"/>
    </source>
</evidence>
<dbReference type="Pfam" id="PF05257">
    <property type="entry name" value="CHAP"/>
    <property type="match status" value="1"/>
</dbReference>
<evidence type="ECO:0000256" key="1">
    <source>
        <dbReference type="SAM" id="SignalP"/>
    </source>
</evidence>
<name>A0A1B3Z7Q9_9SPHN</name>
<accession>A0A1B3Z7Q9</accession>
<feature type="signal peptide" evidence="1">
    <location>
        <begin position="1"/>
        <end position="26"/>
    </location>
</feature>
<dbReference type="Gene3D" id="3.90.1720.10">
    <property type="entry name" value="endopeptidase domain like (from Nostoc punctiforme)"/>
    <property type="match status" value="1"/>
</dbReference>
<dbReference type="PROSITE" id="PS50911">
    <property type="entry name" value="CHAP"/>
    <property type="match status" value="1"/>
</dbReference>
<feature type="chain" id="PRO_5008556129" description="Peptidase C51 domain-containing protein" evidence="1">
    <location>
        <begin position="27"/>
        <end position="183"/>
    </location>
</feature>
<dbReference type="InterPro" id="IPR007921">
    <property type="entry name" value="CHAP_dom"/>
</dbReference>
<dbReference type="AlphaFoldDB" id="A0A1B3Z7Q9"/>
<keyword evidence="4" id="KW-1185">Reference proteome</keyword>
<dbReference type="RefSeq" id="WP_069204038.1">
    <property type="nucleotide sequence ID" value="NZ_CP014168.1"/>
</dbReference>
<keyword evidence="1" id="KW-0732">Signal</keyword>
<gene>
    <name evidence="3" type="ORF">AWL63_05265</name>
</gene>
<dbReference type="InterPro" id="IPR038765">
    <property type="entry name" value="Papain-like_cys_pep_sf"/>
</dbReference>
<evidence type="ECO:0000313" key="3">
    <source>
        <dbReference type="EMBL" id="AOH83464.1"/>
    </source>
</evidence>
<dbReference type="STRING" id="1560345.AWL63_05265"/>
<reference evidence="3 4" key="1">
    <citation type="submission" date="2016-01" db="EMBL/GenBank/DDBJ databases">
        <title>Complete genome and mega plasmid sequence of Sphingomonas panacis DCY99 elicits systemic resistance in rice to Xanthomonas oryzae.</title>
        <authorList>
            <person name="Kim Y.J."/>
            <person name="Yang D.C."/>
            <person name="Sing P."/>
        </authorList>
    </citation>
    <scope>NUCLEOTIDE SEQUENCE [LARGE SCALE GENOMIC DNA]</scope>
    <source>
        <strain evidence="3 4">DCY99</strain>
    </source>
</reference>
<dbReference type="EMBL" id="CP014168">
    <property type="protein sequence ID" value="AOH83464.1"/>
    <property type="molecule type" value="Genomic_DNA"/>
</dbReference>
<dbReference type="OrthoDB" id="7279151at2"/>
<organism evidence="3 4">
    <name type="scientific">Sphingomonas panacis</name>
    <dbReference type="NCBI Taxonomy" id="1560345"/>
    <lineage>
        <taxon>Bacteria</taxon>
        <taxon>Pseudomonadati</taxon>
        <taxon>Pseudomonadota</taxon>
        <taxon>Alphaproteobacteria</taxon>
        <taxon>Sphingomonadales</taxon>
        <taxon>Sphingomonadaceae</taxon>
        <taxon>Sphingomonas</taxon>
    </lineage>
</organism>
<dbReference type="Proteomes" id="UP000094256">
    <property type="component" value="Chromosome"/>
</dbReference>
<proteinExistence type="predicted"/>
<dbReference type="SUPFAM" id="SSF54001">
    <property type="entry name" value="Cysteine proteinases"/>
    <property type="match status" value="1"/>
</dbReference>